<protein>
    <submittedName>
        <fullName evidence="2">Uncharacterized protein</fullName>
    </submittedName>
</protein>
<name>A0A9P6AS72_9AGAM</name>
<proteinExistence type="predicted"/>
<accession>A0A9P6AS72</accession>
<gene>
    <name evidence="2" type="ORF">BS47DRAFT_1213654</name>
</gene>
<sequence>MYTSDNAELRDWGGEDTPTSSLPSSLMQGRRPLSGALTPTISTEYESASSELHFSTTASSHGLSEDGSDFGSLFLVELRSRETQRNRPDPSASISYMSSKVFRFPFESILRFLFDLDPTTLDLLKEQPRPHPDGSSTPSELFPAHLSNESSQLNGDSDEGGTARPRAGLARFSDEAHEAIRTIRKGLDALAEHNTPVMHGPFMGAGSFIRLQNPLVSCL</sequence>
<feature type="compositionally biased region" description="Polar residues" evidence="1">
    <location>
        <begin position="17"/>
        <end position="27"/>
    </location>
</feature>
<evidence type="ECO:0000313" key="3">
    <source>
        <dbReference type="Proteomes" id="UP000886523"/>
    </source>
</evidence>
<feature type="region of interest" description="Disordered" evidence="1">
    <location>
        <begin position="124"/>
        <end position="171"/>
    </location>
</feature>
<dbReference type="EMBL" id="MU129007">
    <property type="protein sequence ID" value="KAF9510963.1"/>
    <property type="molecule type" value="Genomic_DNA"/>
</dbReference>
<evidence type="ECO:0000256" key="1">
    <source>
        <dbReference type="SAM" id="MobiDB-lite"/>
    </source>
</evidence>
<keyword evidence="3" id="KW-1185">Reference proteome</keyword>
<evidence type="ECO:0000313" key="2">
    <source>
        <dbReference type="EMBL" id="KAF9510963.1"/>
    </source>
</evidence>
<dbReference type="AlphaFoldDB" id="A0A9P6AS72"/>
<comment type="caution">
    <text evidence="2">The sequence shown here is derived from an EMBL/GenBank/DDBJ whole genome shotgun (WGS) entry which is preliminary data.</text>
</comment>
<dbReference type="OrthoDB" id="10669376at2759"/>
<organism evidence="2 3">
    <name type="scientific">Hydnum rufescens UP504</name>
    <dbReference type="NCBI Taxonomy" id="1448309"/>
    <lineage>
        <taxon>Eukaryota</taxon>
        <taxon>Fungi</taxon>
        <taxon>Dikarya</taxon>
        <taxon>Basidiomycota</taxon>
        <taxon>Agaricomycotina</taxon>
        <taxon>Agaricomycetes</taxon>
        <taxon>Cantharellales</taxon>
        <taxon>Hydnaceae</taxon>
        <taxon>Hydnum</taxon>
    </lineage>
</organism>
<dbReference type="Proteomes" id="UP000886523">
    <property type="component" value="Unassembled WGS sequence"/>
</dbReference>
<feature type="region of interest" description="Disordered" evidence="1">
    <location>
        <begin position="1"/>
        <end position="37"/>
    </location>
</feature>
<reference evidence="2" key="1">
    <citation type="journal article" date="2020" name="Nat. Commun.">
        <title>Large-scale genome sequencing of mycorrhizal fungi provides insights into the early evolution of symbiotic traits.</title>
        <authorList>
            <person name="Miyauchi S."/>
            <person name="Kiss E."/>
            <person name="Kuo A."/>
            <person name="Drula E."/>
            <person name="Kohler A."/>
            <person name="Sanchez-Garcia M."/>
            <person name="Morin E."/>
            <person name="Andreopoulos B."/>
            <person name="Barry K.W."/>
            <person name="Bonito G."/>
            <person name="Buee M."/>
            <person name="Carver A."/>
            <person name="Chen C."/>
            <person name="Cichocki N."/>
            <person name="Clum A."/>
            <person name="Culley D."/>
            <person name="Crous P.W."/>
            <person name="Fauchery L."/>
            <person name="Girlanda M."/>
            <person name="Hayes R.D."/>
            <person name="Keri Z."/>
            <person name="LaButti K."/>
            <person name="Lipzen A."/>
            <person name="Lombard V."/>
            <person name="Magnuson J."/>
            <person name="Maillard F."/>
            <person name="Murat C."/>
            <person name="Nolan M."/>
            <person name="Ohm R.A."/>
            <person name="Pangilinan J."/>
            <person name="Pereira M.F."/>
            <person name="Perotto S."/>
            <person name="Peter M."/>
            <person name="Pfister S."/>
            <person name="Riley R."/>
            <person name="Sitrit Y."/>
            <person name="Stielow J.B."/>
            <person name="Szollosi G."/>
            <person name="Zifcakova L."/>
            <person name="Stursova M."/>
            <person name="Spatafora J.W."/>
            <person name="Tedersoo L."/>
            <person name="Vaario L.M."/>
            <person name="Yamada A."/>
            <person name="Yan M."/>
            <person name="Wang P."/>
            <person name="Xu J."/>
            <person name="Bruns T."/>
            <person name="Baldrian P."/>
            <person name="Vilgalys R."/>
            <person name="Dunand C."/>
            <person name="Henrissat B."/>
            <person name="Grigoriev I.V."/>
            <person name="Hibbett D."/>
            <person name="Nagy L.G."/>
            <person name="Martin F.M."/>
        </authorList>
    </citation>
    <scope>NUCLEOTIDE SEQUENCE</scope>
    <source>
        <strain evidence="2">UP504</strain>
    </source>
</reference>